<evidence type="ECO:0000313" key="2">
    <source>
        <dbReference type="Proteomes" id="UP000214646"/>
    </source>
</evidence>
<sequence length="49" mass="5650">MGARIRTELAAALKRSSLERQLQGIEPNSIQDILEEALEPWLRQRGYLE</sequence>
<evidence type="ECO:0000313" key="1">
    <source>
        <dbReference type="EMBL" id="OWK45583.1"/>
    </source>
</evidence>
<proteinExistence type="predicted"/>
<accession>A0A225DX61</accession>
<organism evidence="1 2">
    <name type="scientific">Fimbriiglobus ruber</name>
    <dbReference type="NCBI Taxonomy" id="1908690"/>
    <lineage>
        <taxon>Bacteria</taxon>
        <taxon>Pseudomonadati</taxon>
        <taxon>Planctomycetota</taxon>
        <taxon>Planctomycetia</taxon>
        <taxon>Gemmatales</taxon>
        <taxon>Gemmataceae</taxon>
        <taxon>Fimbriiglobus</taxon>
    </lineage>
</organism>
<protein>
    <submittedName>
        <fullName evidence="1">Uncharacterized protein</fullName>
    </submittedName>
</protein>
<name>A0A225DX61_9BACT</name>
<dbReference type="Proteomes" id="UP000214646">
    <property type="component" value="Unassembled WGS sequence"/>
</dbReference>
<dbReference type="AlphaFoldDB" id="A0A225DX61"/>
<reference evidence="2" key="1">
    <citation type="submission" date="2017-06" db="EMBL/GenBank/DDBJ databases">
        <title>Genome analysis of Fimbriiglobus ruber SP5, the first member of the order Planctomycetales with confirmed chitinolytic capability.</title>
        <authorList>
            <person name="Ravin N.V."/>
            <person name="Rakitin A.L."/>
            <person name="Ivanova A.A."/>
            <person name="Beletsky A.V."/>
            <person name="Kulichevskaya I.S."/>
            <person name="Mardanov A.V."/>
            <person name="Dedysh S.N."/>
        </authorList>
    </citation>
    <scope>NUCLEOTIDE SEQUENCE [LARGE SCALE GENOMIC DNA]</scope>
    <source>
        <strain evidence="2">SP5</strain>
    </source>
</reference>
<comment type="caution">
    <text evidence="1">The sequence shown here is derived from an EMBL/GenBank/DDBJ whole genome shotgun (WGS) entry which is preliminary data.</text>
</comment>
<keyword evidence="2" id="KW-1185">Reference proteome</keyword>
<gene>
    <name evidence="1" type="ORF">FRUB_01914</name>
</gene>
<dbReference type="EMBL" id="NIDE01000002">
    <property type="protein sequence ID" value="OWK45583.1"/>
    <property type="molecule type" value="Genomic_DNA"/>
</dbReference>